<keyword evidence="5" id="KW-0156">Chromatin regulator</keyword>
<dbReference type="GO" id="GO:0006325">
    <property type="term" value="P:chromatin organization"/>
    <property type="evidence" value="ECO:0007669"/>
    <property type="project" value="UniProtKB-KW"/>
</dbReference>
<keyword evidence="6" id="KW-0805">Transcription regulation</keyword>
<dbReference type="GO" id="GO:0035097">
    <property type="term" value="C:histone methyltransferase complex"/>
    <property type="evidence" value="ECO:0007669"/>
    <property type="project" value="TreeGrafter"/>
</dbReference>
<organism evidence="11 12">
    <name type="scientific">Cryptotermes secundus</name>
    <dbReference type="NCBI Taxonomy" id="105785"/>
    <lineage>
        <taxon>Eukaryota</taxon>
        <taxon>Metazoa</taxon>
        <taxon>Ecdysozoa</taxon>
        <taxon>Arthropoda</taxon>
        <taxon>Hexapoda</taxon>
        <taxon>Insecta</taxon>
        <taxon>Pterygota</taxon>
        <taxon>Neoptera</taxon>
        <taxon>Polyneoptera</taxon>
        <taxon>Dictyoptera</taxon>
        <taxon>Blattodea</taxon>
        <taxon>Blattoidea</taxon>
        <taxon>Termitoidae</taxon>
        <taxon>Kalotermitidae</taxon>
        <taxon>Cryptotermitinae</taxon>
        <taxon>Cryptotermes</taxon>
    </lineage>
</organism>
<proteinExistence type="predicted"/>
<comment type="caution">
    <text evidence="11">The sequence shown here is derived from an EMBL/GenBank/DDBJ whole genome shotgun (WGS) entry which is preliminary data.</text>
</comment>
<name>A0A2J7PSA0_9NEOP</name>
<comment type="subcellular location">
    <subcellularLocation>
        <location evidence="1">Nucleus</location>
    </subcellularLocation>
</comment>
<keyword evidence="4" id="KW-0597">Phosphoprotein</keyword>
<dbReference type="GO" id="GO:0045786">
    <property type="term" value="P:negative regulation of cell cycle"/>
    <property type="evidence" value="ECO:0007669"/>
    <property type="project" value="TreeGrafter"/>
</dbReference>
<dbReference type="InterPro" id="IPR007747">
    <property type="entry name" value="Menin"/>
</dbReference>
<dbReference type="GO" id="GO:0000403">
    <property type="term" value="F:Y-form DNA binding"/>
    <property type="evidence" value="ECO:0007669"/>
    <property type="project" value="TreeGrafter"/>
</dbReference>
<reference evidence="11 12" key="1">
    <citation type="submission" date="2017-12" db="EMBL/GenBank/DDBJ databases">
        <title>Hemimetabolous genomes reveal molecular basis of termite eusociality.</title>
        <authorList>
            <person name="Harrison M.C."/>
            <person name="Jongepier E."/>
            <person name="Robertson H.M."/>
            <person name="Arning N."/>
            <person name="Bitard-Feildel T."/>
            <person name="Chao H."/>
            <person name="Childers C.P."/>
            <person name="Dinh H."/>
            <person name="Doddapaneni H."/>
            <person name="Dugan S."/>
            <person name="Gowin J."/>
            <person name="Greiner C."/>
            <person name="Han Y."/>
            <person name="Hu H."/>
            <person name="Hughes D.S.T."/>
            <person name="Huylmans A.-K."/>
            <person name="Kemena C."/>
            <person name="Kremer L.P.M."/>
            <person name="Lee S.L."/>
            <person name="Lopez-Ezquerra A."/>
            <person name="Mallet L."/>
            <person name="Monroy-Kuhn J.M."/>
            <person name="Moser A."/>
            <person name="Murali S.C."/>
            <person name="Muzny D.M."/>
            <person name="Otani S."/>
            <person name="Piulachs M.-D."/>
            <person name="Poelchau M."/>
            <person name="Qu J."/>
            <person name="Schaub F."/>
            <person name="Wada-Katsumata A."/>
            <person name="Worley K.C."/>
            <person name="Xie Q."/>
            <person name="Ylla G."/>
            <person name="Poulsen M."/>
            <person name="Gibbs R.A."/>
            <person name="Schal C."/>
            <person name="Richards S."/>
            <person name="Belles X."/>
            <person name="Korb J."/>
            <person name="Bornberg-Bauer E."/>
        </authorList>
    </citation>
    <scope>NUCLEOTIDE SEQUENCE [LARGE SCALE GENOMIC DNA]</scope>
    <source>
        <tissue evidence="11">Whole body</tissue>
    </source>
</reference>
<dbReference type="STRING" id="105785.A0A2J7PSA0"/>
<evidence type="ECO:0000313" key="11">
    <source>
        <dbReference type="EMBL" id="PNF19200.1"/>
    </source>
</evidence>
<evidence type="ECO:0000256" key="1">
    <source>
        <dbReference type="ARBA" id="ARBA00004123"/>
    </source>
</evidence>
<evidence type="ECO:0000256" key="2">
    <source>
        <dbReference type="ARBA" id="ARBA00021162"/>
    </source>
</evidence>
<dbReference type="GO" id="GO:0000785">
    <property type="term" value="C:chromatin"/>
    <property type="evidence" value="ECO:0007669"/>
    <property type="project" value="TreeGrafter"/>
</dbReference>
<evidence type="ECO:0000256" key="9">
    <source>
        <dbReference type="ARBA" id="ARBA00023242"/>
    </source>
</evidence>
<dbReference type="EMBL" id="NEVH01021938">
    <property type="protein sequence ID" value="PNF19200.1"/>
    <property type="molecule type" value="Genomic_DNA"/>
</dbReference>
<dbReference type="PANTHER" id="PTHR12693:SF3">
    <property type="entry name" value="MENIN"/>
    <property type="match status" value="1"/>
</dbReference>
<evidence type="ECO:0000256" key="6">
    <source>
        <dbReference type="ARBA" id="ARBA00023015"/>
    </source>
</evidence>
<evidence type="ECO:0000256" key="4">
    <source>
        <dbReference type="ARBA" id="ARBA00022553"/>
    </source>
</evidence>
<keyword evidence="7" id="KW-0238">DNA-binding</keyword>
<sequence length="490" mass="53949">MSSRSWLYVNGCPVICTRPMEVAALVSAINPSLSATSDAMEVALLQQELLWLLYDLGHLTRYPMAIGNLSDLEEVSPTPGRPPCSTLFQEAAISARTYYKNQHVYPYTYQGGYFYRHKMYKEAFGSWANAADVIRLYNYSRDDEEIYKEFLEIANELIPHIMKVVSSGHSAHSILKDPECFAHLLRFYDGICQWEEGSSTPVLHIGWAKPLVNTISKFDADVRAQVVIECRGNEFSERFEGAIAECGTHQKDDIEKKELLLSLLKEELSSTDEEVLCNNKNSRDDDAAADPKYLNNKYLNNNNYCKTREGGGSDSTQDIIRSLESRVIGEDAGKQKLQGGDEALAPHPSIAALTAACGEKILNPEYLLQGGGEPFVGAGSSISESTVTTTLTSNGAHDPGPSKQNASLGSGDSKIQDQPELKSPGRPRLTLRSQKMKGLKDLLLAEKLNTHAISLQLTAQSQVQVSKKGRGGLEPDIAAMGIRAKRARRD</sequence>
<dbReference type="GO" id="GO:0008285">
    <property type="term" value="P:negative regulation of cell population proliferation"/>
    <property type="evidence" value="ECO:0007669"/>
    <property type="project" value="TreeGrafter"/>
</dbReference>
<evidence type="ECO:0000256" key="5">
    <source>
        <dbReference type="ARBA" id="ARBA00022853"/>
    </source>
</evidence>
<dbReference type="AlphaFoldDB" id="A0A2J7PSA0"/>
<keyword evidence="12" id="KW-1185">Reference proteome</keyword>
<protein>
    <recommendedName>
        <fullName evidence="2">Menin</fullName>
    </recommendedName>
</protein>
<dbReference type="GO" id="GO:0006357">
    <property type="term" value="P:regulation of transcription by RNA polymerase II"/>
    <property type="evidence" value="ECO:0007669"/>
    <property type="project" value="TreeGrafter"/>
</dbReference>
<dbReference type="Pfam" id="PF05053">
    <property type="entry name" value="Menin"/>
    <property type="match status" value="3"/>
</dbReference>
<evidence type="ECO:0000313" key="12">
    <source>
        <dbReference type="Proteomes" id="UP000235965"/>
    </source>
</evidence>
<feature type="region of interest" description="Disordered" evidence="10">
    <location>
        <begin position="389"/>
        <end position="433"/>
    </location>
</feature>
<evidence type="ECO:0000256" key="8">
    <source>
        <dbReference type="ARBA" id="ARBA00023163"/>
    </source>
</evidence>
<evidence type="ECO:0000256" key="7">
    <source>
        <dbReference type="ARBA" id="ARBA00023125"/>
    </source>
</evidence>
<accession>A0A2J7PSA0</accession>
<keyword evidence="9" id="KW-0539">Nucleus</keyword>
<dbReference type="FunCoup" id="A0A2J7PSA0">
    <property type="interactions" value="1767"/>
</dbReference>
<gene>
    <name evidence="11" type="ORF">B7P43_G09604</name>
</gene>
<dbReference type="Proteomes" id="UP000235965">
    <property type="component" value="Unassembled WGS sequence"/>
</dbReference>
<dbReference type="GO" id="GO:0003682">
    <property type="term" value="F:chromatin binding"/>
    <property type="evidence" value="ECO:0007669"/>
    <property type="project" value="TreeGrafter"/>
</dbReference>
<dbReference type="OrthoDB" id="5962932at2759"/>
<keyword evidence="3" id="KW-0678">Repressor</keyword>
<dbReference type="PANTHER" id="PTHR12693">
    <property type="entry name" value="MENIN"/>
    <property type="match status" value="1"/>
</dbReference>
<dbReference type="GO" id="GO:0000976">
    <property type="term" value="F:transcription cis-regulatory region binding"/>
    <property type="evidence" value="ECO:0007669"/>
    <property type="project" value="TreeGrafter"/>
</dbReference>
<keyword evidence="8" id="KW-0804">Transcription</keyword>
<dbReference type="InParanoid" id="A0A2J7PSA0"/>
<evidence type="ECO:0000256" key="10">
    <source>
        <dbReference type="SAM" id="MobiDB-lite"/>
    </source>
</evidence>
<evidence type="ECO:0000256" key="3">
    <source>
        <dbReference type="ARBA" id="ARBA00022491"/>
    </source>
</evidence>